<sequence>MVLINLYYLEPRASKVMFERMKEEKEEGRGRDPHSVPDTSRAMEPDVVSAVRPTVTGQQDKSVPTDKSQDRIFFLGQKLKKLNSHSSFVNIVSLMSLTWHLVHLSQRVNACR</sequence>
<reference evidence="2" key="1">
    <citation type="submission" date="2021-01" db="UniProtKB">
        <authorList>
            <consortium name="EnsemblPlants"/>
        </authorList>
    </citation>
    <scope>IDENTIFICATION</scope>
</reference>
<dbReference type="Gramene" id="Kaladp0201s0005.1.v1.1">
    <property type="protein sequence ID" value="Kaladp0201s0005.1.v1.1"/>
    <property type="gene ID" value="Kaladp0201s0005.v1.1"/>
</dbReference>
<evidence type="ECO:0000256" key="1">
    <source>
        <dbReference type="SAM" id="MobiDB-lite"/>
    </source>
</evidence>
<proteinExistence type="predicted"/>
<protein>
    <submittedName>
        <fullName evidence="2">Uncharacterized protein</fullName>
    </submittedName>
</protein>
<keyword evidence="3" id="KW-1185">Reference proteome</keyword>
<organism evidence="2 3">
    <name type="scientific">Kalanchoe fedtschenkoi</name>
    <name type="common">Lavender scallops</name>
    <name type="synonym">South American air plant</name>
    <dbReference type="NCBI Taxonomy" id="63787"/>
    <lineage>
        <taxon>Eukaryota</taxon>
        <taxon>Viridiplantae</taxon>
        <taxon>Streptophyta</taxon>
        <taxon>Embryophyta</taxon>
        <taxon>Tracheophyta</taxon>
        <taxon>Spermatophyta</taxon>
        <taxon>Magnoliopsida</taxon>
        <taxon>eudicotyledons</taxon>
        <taxon>Gunneridae</taxon>
        <taxon>Pentapetalae</taxon>
        <taxon>Saxifragales</taxon>
        <taxon>Crassulaceae</taxon>
        <taxon>Kalanchoe</taxon>
    </lineage>
</organism>
<name>A0A7N0V931_KALFE</name>
<dbReference type="PANTHER" id="PTHR47652">
    <property type="entry name" value="MITOCHONDRIAL IMPORT INNER MEMBRANE TRANSLOCASE SUBUNIT TIM44"/>
    <property type="match status" value="1"/>
</dbReference>
<accession>A0A7N0V931</accession>
<evidence type="ECO:0000313" key="2">
    <source>
        <dbReference type="EnsemblPlants" id="Kaladp0201s0005.1.v1.1"/>
    </source>
</evidence>
<dbReference type="OMA" id="ISDVLXX"/>
<dbReference type="AlphaFoldDB" id="A0A7N0V931"/>
<feature type="compositionally biased region" description="Basic and acidic residues" evidence="1">
    <location>
        <begin position="20"/>
        <end position="35"/>
    </location>
</feature>
<feature type="region of interest" description="Disordered" evidence="1">
    <location>
        <begin position="20"/>
        <end position="67"/>
    </location>
</feature>
<dbReference type="Proteomes" id="UP000594263">
    <property type="component" value="Unplaced"/>
</dbReference>
<evidence type="ECO:0000313" key="3">
    <source>
        <dbReference type="Proteomes" id="UP000594263"/>
    </source>
</evidence>
<dbReference type="PANTHER" id="PTHR47652:SF3">
    <property type="entry name" value="MITOCHONDRIAL IMPORT INNER MEMBRANE TRANSLOCASE SUBUNIT TIM44"/>
    <property type="match status" value="1"/>
</dbReference>
<dbReference type="EnsemblPlants" id="Kaladp0201s0005.1.v1.1">
    <property type="protein sequence ID" value="Kaladp0201s0005.1.v1.1"/>
    <property type="gene ID" value="Kaladp0201s0005.v1.1"/>
</dbReference>